<keyword evidence="2" id="KW-1185">Reference proteome</keyword>
<evidence type="ECO:0000313" key="2">
    <source>
        <dbReference type="Proteomes" id="UP000245474"/>
    </source>
</evidence>
<gene>
    <name evidence="1" type="ORF">DEM34_01135</name>
</gene>
<proteinExistence type="predicted"/>
<dbReference type="EMBL" id="QFFI01000002">
    <property type="protein sequence ID" value="PWG65380.1"/>
    <property type="molecule type" value="Genomic_DNA"/>
</dbReference>
<organism evidence="1 2">
    <name type="scientific">Sediminicurvatus halobius</name>
    <dbReference type="NCBI Taxonomy" id="2182432"/>
    <lineage>
        <taxon>Bacteria</taxon>
        <taxon>Pseudomonadati</taxon>
        <taxon>Pseudomonadota</taxon>
        <taxon>Gammaproteobacteria</taxon>
        <taxon>Chromatiales</taxon>
        <taxon>Ectothiorhodospiraceae</taxon>
        <taxon>Sediminicurvatus</taxon>
    </lineage>
</organism>
<dbReference type="RefSeq" id="WP_109675404.1">
    <property type="nucleotide sequence ID" value="NZ_CP086615.1"/>
</dbReference>
<dbReference type="AlphaFoldDB" id="A0A2U2N8D5"/>
<name>A0A2U2N8D5_9GAMM</name>
<comment type="caution">
    <text evidence="1">The sequence shown here is derived from an EMBL/GenBank/DDBJ whole genome shotgun (WGS) entry which is preliminary data.</text>
</comment>
<dbReference type="Proteomes" id="UP000245474">
    <property type="component" value="Unassembled WGS sequence"/>
</dbReference>
<protein>
    <submittedName>
        <fullName evidence="1">Uncharacterized protein</fullName>
    </submittedName>
</protein>
<evidence type="ECO:0000313" key="1">
    <source>
        <dbReference type="EMBL" id="PWG65380.1"/>
    </source>
</evidence>
<reference evidence="1 2" key="1">
    <citation type="submission" date="2018-05" db="EMBL/GenBank/DDBJ databases">
        <title>Spiribacter halobius sp. nov., a moderately halophilic bacterium isolated from marine solar saltern.</title>
        <authorList>
            <person name="Zheng W.-S."/>
            <person name="Lu D.-C."/>
            <person name="Du Z.-J."/>
        </authorList>
    </citation>
    <scope>NUCLEOTIDE SEQUENCE [LARGE SCALE GENOMIC DNA]</scope>
    <source>
        <strain evidence="1 2">E85</strain>
    </source>
</reference>
<accession>A0A2U2N8D5</accession>
<sequence length="131" mass="14819">MHRSLQHVLARLAIPLPCALLAVLVMTSAAAVPSWLAGPPDVERRAERCAVYEWFFAELQRQAEGTVEVDDLARDRLLNIANKLVAHHREAREASYSAEVRYLIFTTTDPVHFELEMRAEALERLLQQPCG</sequence>